<protein>
    <submittedName>
        <fullName evidence="7">Sigma-70 family RNA polymerase sigma factor</fullName>
    </submittedName>
</protein>
<dbReference type="OrthoDB" id="4319700at2"/>
<keyword evidence="4" id="KW-0804">Transcription</keyword>
<evidence type="ECO:0000259" key="6">
    <source>
        <dbReference type="Pfam" id="PF04545"/>
    </source>
</evidence>
<proteinExistence type="predicted"/>
<dbReference type="GO" id="GO:0006352">
    <property type="term" value="P:DNA-templated transcription initiation"/>
    <property type="evidence" value="ECO:0007669"/>
    <property type="project" value="InterPro"/>
</dbReference>
<dbReference type="Pfam" id="PF04545">
    <property type="entry name" value="Sigma70_r4"/>
    <property type="match status" value="1"/>
</dbReference>
<feature type="region of interest" description="Disordered" evidence="5">
    <location>
        <begin position="1"/>
        <end position="31"/>
    </location>
</feature>
<dbReference type="AlphaFoldDB" id="A0A5B8U4K9"/>
<evidence type="ECO:0000256" key="4">
    <source>
        <dbReference type="ARBA" id="ARBA00023163"/>
    </source>
</evidence>
<feature type="domain" description="RNA polymerase sigma-70 region 4" evidence="6">
    <location>
        <begin position="94"/>
        <end position="141"/>
    </location>
</feature>
<dbReference type="InterPro" id="IPR014284">
    <property type="entry name" value="RNA_pol_sigma-70_dom"/>
</dbReference>
<dbReference type="EMBL" id="CP042430">
    <property type="protein sequence ID" value="QEC47907.1"/>
    <property type="molecule type" value="Genomic_DNA"/>
</dbReference>
<dbReference type="KEGG" id="bsol:FSW04_10220"/>
<sequence>MISRSNRCASSAPRRTSAASSAIHRPSTRSRAAAACRTNLCWRRVRHSRPAGSPRSRPPPAGAGDADGGLEIVLGAEDSNFTVAEDRATIASLIRRLTPREREIVRLRFEEDLTQAEIGEIVGLSQMHVSRVLRTAVEKLRGVAEAGSVH</sequence>
<feature type="compositionally biased region" description="Low complexity" evidence="5">
    <location>
        <begin position="9"/>
        <end position="22"/>
    </location>
</feature>
<dbReference type="PANTHER" id="PTHR30385:SF4">
    <property type="entry name" value="RNA POLYMERASE SIGMA-E FACTOR"/>
    <property type="match status" value="1"/>
</dbReference>
<dbReference type="PRINTS" id="PR00046">
    <property type="entry name" value="SIGMA70FCT"/>
</dbReference>
<dbReference type="Proteomes" id="UP000321805">
    <property type="component" value="Chromosome"/>
</dbReference>
<reference evidence="7 8" key="1">
    <citation type="journal article" date="2018" name="J. Microbiol.">
        <title>Baekduia soli gen. nov., sp. nov., a novel bacterium isolated from the soil of Baekdu Mountain and proposal of a novel family name, Baekduiaceae fam. nov.</title>
        <authorList>
            <person name="An D.S."/>
            <person name="Siddiqi M.Z."/>
            <person name="Kim K.H."/>
            <person name="Yu H.S."/>
            <person name="Im W.T."/>
        </authorList>
    </citation>
    <scope>NUCLEOTIDE SEQUENCE [LARGE SCALE GENOMIC DNA]</scope>
    <source>
        <strain evidence="7 8">BR7-21</strain>
    </source>
</reference>
<dbReference type="CDD" id="cd06171">
    <property type="entry name" value="Sigma70_r4"/>
    <property type="match status" value="1"/>
</dbReference>
<keyword evidence="2" id="KW-0731">Sigma factor</keyword>
<evidence type="ECO:0000256" key="3">
    <source>
        <dbReference type="ARBA" id="ARBA00023125"/>
    </source>
</evidence>
<evidence type="ECO:0000313" key="8">
    <source>
        <dbReference type="Proteomes" id="UP000321805"/>
    </source>
</evidence>
<evidence type="ECO:0000256" key="1">
    <source>
        <dbReference type="ARBA" id="ARBA00023015"/>
    </source>
</evidence>
<dbReference type="Gene3D" id="1.20.140.160">
    <property type="match status" value="1"/>
</dbReference>
<dbReference type="InterPro" id="IPR013324">
    <property type="entry name" value="RNA_pol_sigma_r3/r4-like"/>
</dbReference>
<evidence type="ECO:0000256" key="2">
    <source>
        <dbReference type="ARBA" id="ARBA00023082"/>
    </source>
</evidence>
<name>A0A5B8U4K9_9ACTN</name>
<organism evidence="7 8">
    <name type="scientific">Baekduia soli</name>
    <dbReference type="NCBI Taxonomy" id="496014"/>
    <lineage>
        <taxon>Bacteria</taxon>
        <taxon>Bacillati</taxon>
        <taxon>Actinomycetota</taxon>
        <taxon>Thermoleophilia</taxon>
        <taxon>Solirubrobacterales</taxon>
        <taxon>Baekduiaceae</taxon>
        <taxon>Baekduia</taxon>
    </lineage>
</organism>
<keyword evidence="8" id="KW-1185">Reference proteome</keyword>
<gene>
    <name evidence="7" type="ORF">FSW04_10220</name>
</gene>
<evidence type="ECO:0000313" key="7">
    <source>
        <dbReference type="EMBL" id="QEC47907.1"/>
    </source>
</evidence>
<feature type="region of interest" description="Disordered" evidence="5">
    <location>
        <begin position="47"/>
        <end position="69"/>
    </location>
</feature>
<dbReference type="InterPro" id="IPR007630">
    <property type="entry name" value="RNA_pol_sigma70_r4"/>
</dbReference>
<keyword evidence="3" id="KW-0238">DNA-binding</keyword>
<dbReference type="GO" id="GO:0016987">
    <property type="term" value="F:sigma factor activity"/>
    <property type="evidence" value="ECO:0007669"/>
    <property type="project" value="UniProtKB-KW"/>
</dbReference>
<dbReference type="PANTHER" id="PTHR30385">
    <property type="entry name" value="SIGMA FACTOR F FLAGELLAR"/>
    <property type="match status" value="1"/>
</dbReference>
<dbReference type="GO" id="GO:0003677">
    <property type="term" value="F:DNA binding"/>
    <property type="evidence" value="ECO:0007669"/>
    <property type="project" value="UniProtKB-KW"/>
</dbReference>
<dbReference type="InterPro" id="IPR000943">
    <property type="entry name" value="RNA_pol_sigma70"/>
</dbReference>
<keyword evidence="1" id="KW-0805">Transcription regulation</keyword>
<accession>A0A5B8U4K9</accession>
<evidence type="ECO:0000256" key="5">
    <source>
        <dbReference type="SAM" id="MobiDB-lite"/>
    </source>
</evidence>
<dbReference type="NCBIfam" id="TIGR02937">
    <property type="entry name" value="sigma70-ECF"/>
    <property type="match status" value="1"/>
</dbReference>
<dbReference type="SUPFAM" id="SSF88659">
    <property type="entry name" value="Sigma3 and sigma4 domains of RNA polymerase sigma factors"/>
    <property type="match status" value="1"/>
</dbReference>